<evidence type="ECO:0000313" key="1">
    <source>
        <dbReference type="EMBL" id="OMJ25087.1"/>
    </source>
</evidence>
<dbReference type="AlphaFoldDB" id="A0A1R1YDV3"/>
<gene>
    <name evidence="1" type="ORF">AYI70_g1142</name>
</gene>
<keyword evidence="2" id="KW-1185">Reference proteome</keyword>
<dbReference type="EMBL" id="LSSN01000229">
    <property type="protein sequence ID" value="OMJ25087.1"/>
    <property type="molecule type" value="Genomic_DNA"/>
</dbReference>
<sequence length="168" mass="19056">MDDYQRHIPKSRSAFGQTVVDLVKSYLHRYSQLSSITIRRVGEDSNGLGTPENPGLKLGLSTFYNVCPKKLDKPNKIAGMFEARVAGSKAEKKYRSAVSKNHGKKYVDGHFGVLSKWFDEFESIMDITSIDDLMGIFRSKTSDFAAQRGIYTDDSGYNFIKYDQYTPR</sequence>
<comment type="caution">
    <text evidence="1">The sequence shown here is derived from an EMBL/GenBank/DDBJ whole genome shotgun (WGS) entry which is preliminary data.</text>
</comment>
<name>A0A1R1YDV3_9FUNG</name>
<protein>
    <submittedName>
        <fullName evidence="1">Uncharacterized protein</fullName>
    </submittedName>
</protein>
<organism evidence="1 2">
    <name type="scientific">Smittium culicis</name>
    <dbReference type="NCBI Taxonomy" id="133412"/>
    <lineage>
        <taxon>Eukaryota</taxon>
        <taxon>Fungi</taxon>
        <taxon>Fungi incertae sedis</taxon>
        <taxon>Zoopagomycota</taxon>
        <taxon>Kickxellomycotina</taxon>
        <taxon>Harpellomycetes</taxon>
        <taxon>Harpellales</taxon>
        <taxon>Legeriomycetaceae</taxon>
        <taxon>Smittium</taxon>
    </lineage>
</organism>
<dbReference type="Proteomes" id="UP000187283">
    <property type="component" value="Unassembled WGS sequence"/>
</dbReference>
<dbReference type="OrthoDB" id="5593919at2759"/>
<proteinExistence type="predicted"/>
<reference evidence="1 2" key="1">
    <citation type="submission" date="2017-01" db="EMBL/GenBank/DDBJ databases">
        <authorList>
            <person name="Mah S.A."/>
            <person name="Swanson W.J."/>
            <person name="Moy G.W."/>
            <person name="Vacquier V.D."/>
        </authorList>
    </citation>
    <scope>NUCLEOTIDE SEQUENCE [LARGE SCALE GENOMIC DNA]</scope>
    <source>
        <strain evidence="1 2">GSMNP</strain>
    </source>
</reference>
<accession>A0A1R1YDV3</accession>
<evidence type="ECO:0000313" key="2">
    <source>
        <dbReference type="Proteomes" id="UP000187283"/>
    </source>
</evidence>